<feature type="transmembrane region" description="Helical" evidence="1">
    <location>
        <begin position="19"/>
        <end position="37"/>
    </location>
</feature>
<comment type="caution">
    <text evidence="3">The sequence shown here is derived from an EMBL/GenBank/DDBJ whole genome shotgun (WGS) entry which is preliminary data.</text>
</comment>
<keyword evidence="1" id="KW-0472">Membrane</keyword>
<reference evidence="3 4" key="1">
    <citation type="submission" date="2024-09" db="EMBL/GenBank/DDBJ databases">
        <authorList>
            <person name="Sun Q."/>
            <person name="Mori K."/>
        </authorList>
    </citation>
    <scope>NUCLEOTIDE SEQUENCE [LARGE SCALE GENOMIC DNA]</scope>
    <source>
        <strain evidence="3 4">NCAIM B.02301</strain>
    </source>
</reference>
<proteinExistence type="predicted"/>
<dbReference type="Pfam" id="PF01569">
    <property type="entry name" value="PAP2"/>
    <property type="match status" value="1"/>
</dbReference>
<accession>A0ABV6NB52</accession>
<evidence type="ECO:0000313" key="4">
    <source>
        <dbReference type="Proteomes" id="UP001589833"/>
    </source>
</evidence>
<keyword evidence="1" id="KW-1133">Transmembrane helix</keyword>
<dbReference type="SUPFAM" id="SSF48317">
    <property type="entry name" value="Acid phosphatase/Vanadium-dependent haloperoxidase"/>
    <property type="match status" value="1"/>
</dbReference>
<evidence type="ECO:0000259" key="2">
    <source>
        <dbReference type="Pfam" id="PF01569"/>
    </source>
</evidence>
<name>A0ABV6NB52_9BACI</name>
<gene>
    <name evidence="3" type="ORF">ACFFH4_02690</name>
</gene>
<keyword evidence="4" id="KW-1185">Reference proteome</keyword>
<dbReference type="Gene3D" id="1.20.144.10">
    <property type="entry name" value="Phosphatidic acid phosphatase type 2/haloperoxidase"/>
    <property type="match status" value="1"/>
</dbReference>
<protein>
    <submittedName>
        <fullName evidence="3">Phosphatase PAP2 family protein</fullName>
    </submittedName>
</protein>
<dbReference type="Proteomes" id="UP001589833">
    <property type="component" value="Unassembled WGS sequence"/>
</dbReference>
<dbReference type="RefSeq" id="WP_390185806.1">
    <property type="nucleotide sequence ID" value="NZ_JAQQWT010000003.1"/>
</dbReference>
<organism evidence="3 4">
    <name type="scientific">Halalkalibacter alkalisediminis</name>
    <dbReference type="NCBI Taxonomy" id="935616"/>
    <lineage>
        <taxon>Bacteria</taxon>
        <taxon>Bacillati</taxon>
        <taxon>Bacillota</taxon>
        <taxon>Bacilli</taxon>
        <taxon>Bacillales</taxon>
        <taxon>Bacillaceae</taxon>
        <taxon>Halalkalibacter</taxon>
    </lineage>
</organism>
<evidence type="ECO:0000256" key="1">
    <source>
        <dbReference type="SAM" id="Phobius"/>
    </source>
</evidence>
<dbReference type="EMBL" id="JBHLTR010000004">
    <property type="protein sequence ID" value="MFC0557960.1"/>
    <property type="molecule type" value="Genomic_DNA"/>
</dbReference>
<sequence length="48" mass="5443">MVTLALSRIIVGAHFPSDIFSAITISISWCFVCLIMLRQILRIKTTYV</sequence>
<evidence type="ECO:0000313" key="3">
    <source>
        <dbReference type="EMBL" id="MFC0557960.1"/>
    </source>
</evidence>
<feature type="domain" description="Phosphatidic acid phosphatase type 2/haloperoxidase" evidence="2">
    <location>
        <begin position="2"/>
        <end position="38"/>
    </location>
</feature>
<dbReference type="InterPro" id="IPR036938">
    <property type="entry name" value="PAP2/HPO_sf"/>
</dbReference>
<keyword evidence="1" id="KW-0812">Transmembrane</keyword>
<dbReference type="InterPro" id="IPR000326">
    <property type="entry name" value="PAP2/HPO"/>
</dbReference>